<accession>A0A8J7CPE6</accession>
<dbReference type="Pfam" id="PF05524">
    <property type="entry name" value="PEP-utilisers_N"/>
    <property type="match status" value="1"/>
</dbReference>
<dbReference type="InterPro" id="IPR000121">
    <property type="entry name" value="PEP_util_C"/>
</dbReference>
<dbReference type="PANTHER" id="PTHR46244:SF6">
    <property type="entry name" value="PHOSPHOENOLPYRUVATE-PROTEIN PHOSPHOTRANSFERASE"/>
    <property type="match status" value="1"/>
</dbReference>
<evidence type="ECO:0000256" key="4">
    <source>
        <dbReference type="ARBA" id="ARBA00007837"/>
    </source>
</evidence>
<dbReference type="Gene3D" id="3.50.30.10">
    <property type="entry name" value="Phosphohistidine domain"/>
    <property type="match status" value="1"/>
</dbReference>
<evidence type="ECO:0000256" key="1">
    <source>
        <dbReference type="ARBA" id="ARBA00000683"/>
    </source>
</evidence>
<dbReference type="InterPro" id="IPR040442">
    <property type="entry name" value="Pyrv_kinase-like_dom_sf"/>
</dbReference>
<dbReference type="InterPro" id="IPR015813">
    <property type="entry name" value="Pyrv/PenolPyrv_kinase-like_dom"/>
</dbReference>
<evidence type="ECO:0000259" key="15">
    <source>
        <dbReference type="SMART" id="SM00065"/>
    </source>
</evidence>
<dbReference type="PROSITE" id="PS00742">
    <property type="entry name" value="PEP_ENZYMES_2"/>
    <property type="match status" value="1"/>
</dbReference>
<evidence type="ECO:0000256" key="11">
    <source>
        <dbReference type="ARBA" id="ARBA00022723"/>
    </source>
</evidence>
<evidence type="ECO:0000256" key="2">
    <source>
        <dbReference type="ARBA" id="ARBA00001946"/>
    </source>
</evidence>
<comment type="subcellular location">
    <subcellularLocation>
        <location evidence="3">Cytoplasm</location>
    </subcellularLocation>
</comment>
<dbReference type="InterPro" id="IPR050499">
    <property type="entry name" value="PEP-utilizing_PTS_enzyme"/>
</dbReference>
<dbReference type="GO" id="GO:0016301">
    <property type="term" value="F:kinase activity"/>
    <property type="evidence" value="ECO:0007669"/>
    <property type="project" value="UniProtKB-KW"/>
</dbReference>
<feature type="domain" description="GAF" evidence="15">
    <location>
        <begin position="24"/>
        <end position="170"/>
    </location>
</feature>
<evidence type="ECO:0000256" key="7">
    <source>
        <dbReference type="ARBA" id="ARBA00022490"/>
    </source>
</evidence>
<keyword evidence="7" id="KW-0963">Cytoplasm</keyword>
<evidence type="ECO:0000313" key="16">
    <source>
        <dbReference type="EMBL" id="MBE1236947.1"/>
    </source>
</evidence>
<dbReference type="SUPFAM" id="SSF47831">
    <property type="entry name" value="Enzyme I of the PEP:sugar phosphotransferase system HPr-binding (sub)domain"/>
    <property type="match status" value="1"/>
</dbReference>
<dbReference type="Gene3D" id="3.30.450.40">
    <property type="match status" value="1"/>
</dbReference>
<dbReference type="InterPro" id="IPR029016">
    <property type="entry name" value="GAF-like_dom_sf"/>
</dbReference>
<comment type="similarity">
    <text evidence="4">Belongs to the PEP-utilizing enzyme family.</text>
</comment>
<dbReference type="Gene3D" id="3.20.20.60">
    <property type="entry name" value="Phosphoenolpyruvate-binding domains"/>
    <property type="match status" value="1"/>
</dbReference>
<dbReference type="RefSeq" id="WP_192533945.1">
    <property type="nucleotide sequence ID" value="NZ_JACZHT010000002.1"/>
</dbReference>
<dbReference type="EMBL" id="JACZHT010000002">
    <property type="protein sequence ID" value="MBE1236947.1"/>
    <property type="molecule type" value="Genomic_DNA"/>
</dbReference>
<dbReference type="InterPro" id="IPR008279">
    <property type="entry name" value="PEP-util_enz_mobile_dom"/>
</dbReference>
<organism evidence="16 17">
    <name type="scientific">Phaeovibrio sulfidiphilus</name>
    <dbReference type="NCBI Taxonomy" id="1220600"/>
    <lineage>
        <taxon>Bacteria</taxon>
        <taxon>Pseudomonadati</taxon>
        <taxon>Pseudomonadota</taxon>
        <taxon>Alphaproteobacteria</taxon>
        <taxon>Rhodospirillales</taxon>
        <taxon>Rhodospirillaceae</taxon>
        <taxon>Phaeovibrio</taxon>
    </lineage>
</organism>
<dbReference type="EC" id="2.7.3.9" evidence="5"/>
<dbReference type="GO" id="GO:0005737">
    <property type="term" value="C:cytoplasm"/>
    <property type="evidence" value="ECO:0007669"/>
    <property type="project" value="UniProtKB-SubCell"/>
</dbReference>
<keyword evidence="9 16" id="KW-0808">Transferase</keyword>
<keyword evidence="10" id="KW-0598">Phosphotransferase system</keyword>
<dbReference type="InterPro" id="IPR036618">
    <property type="entry name" value="PtsI_HPr-bd_sf"/>
</dbReference>
<dbReference type="InterPro" id="IPR023151">
    <property type="entry name" value="PEP_util_CS"/>
</dbReference>
<keyword evidence="14" id="KW-0175">Coiled coil</keyword>
<keyword evidence="6" id="KW-0813">Transport</keyword>
<comment type="catalytic activity">
    <reaction evidence="1">
        <text>L-histidyl-[protein] + phosphoenolpyruvate = N(pros)-phospho-L-histidyl-[protein] + pyruvate</text>
        <dbReference type="Rhea" id="RHEA:23880"/>
        <dbReference type="Rhea" id="RHEA-COMP:9745"/>
        <dbReference type="Rhea" id="RHEA-COMP:9746"/>
        <dbReference type="ChEBI" id="CHEBI:15361"/>
        <dbReference type="ChEBI" id="CHEBI:29979"/>
        <dbReference type="ChEBI" id="CHEBI:58702"/>
        <dbReference type="ChEBI" id="CHEBI:64837"/>
        <dbReference type="EC" id="2.7.3.9"/>
    </reaction>
</comment>
<name>A0A8J7CPE6_9PROT</name>
<comment type="caution">
    <text evidence="16">The sequence shown here is derived from an EMBL/GenBank/DDBJ whole genome shotgun (WGS) entry which is preliminary data.</text>
</comment>
<dbReference type="SUPFAM" id="SSF51621">
    <property type="entry name" value="Phosphoenolpyruvate/pyruvate domain"/>
    <property type="match status" value="1"/>
</dbReference>
<keyword evidence="12" id="KW-0418">Kinase</keyword>
<dbReference type="GO" id="GO:0008965">
    <property type="term" value="F:phosphoenolpyruvate-protein phosphotransferase activity"/>
    <property type="evidence" value="ECO:0007669"/>
    <property type="project" value="UniProtKB-EC"/>
</dbReference>
<evidence type="ECO:0000256" key="6">
    <source>
        <dbReference type="ARBA" id="ARBA00022448"/>
    </source>
</evidence>
<dbReference type="InterPro" id="IPR003018">
    <property type="entry name" value="GAF"/>
</dbReference>
<dbReference type="Pfam" id="PF01590">
    <property type="entry name" value="GAF"/>
    <property type="match status" value="1"/>
</dbReference>
<keyword evidence="11" id="KW-0479">Metal-binding</keyword>
<dbReference type="NCBIfam" id="TIGR01417">
    <property type="entry name" value="PTS_I_fam"/>
    <property type="match status" value="1"/>
</dbReference>
<keyword evidence="17" id="KW-1185">Reference proteome</keyword>
<keyword evidence="13" id="KW-0460">Magnesium</keyword>
<dbReference type="AlphaFoldDB" id="A0A8J7CPE6"/>
<dbReference type="InterPro" id="IPR006318">
    <property type="entry name" value="PTS_EI-like"/>
</dbReference>
<dbReference type="PANTHER" id="PTHR46244">
    <property type="entry name" value="PHOSPHOENOLPYRUVATE-PROTEIN PHOSPHOTRANSFERASE"/>
    <property type="match status" value="1"/>
</dbReference>
<dbReference type="Pfam" id="PF00391">
    <property type="entry name" value="PEP-utilizers"/>
    <property type="match status" value="1"/>
</dbReference>
<dbReference type="InterPro" id="IPR008731">
    <property type="entry name" value="PTS_EIN"/>
</dbReference>
<dbReference type="Proteomes" id="UP000631034">
    <property type="component" value="Unassembled WGS sequence"/>
</dbReference>
<proteinExistence type="inferred from homology"/>
<gene>
    <name evidence="16" type="primary">ptsP</name>
    <name evidence="16" type="ORF">IHV25_04710</name>
</gene>
<dbReference type="PRINTS" id="PR01736">
    <property type="entry name" value="PHPHTRNFRASE"/>
</dbReference>
<evidence type="ECO:0000256" key="13">
    <source>
        <dbReference type="ARBA" id="ARBA00022842"/>
    </source>
</evidence>
<dbReference type="InterPro" id="IPR036637">
    <property type="entry name" value="Phosphohistidine_dom_sf"/>
</dbReference>
<sequence>MALRDETSRQLLFRLRNAMAESGTIQDRMDLTTRLVAEGMGADVCSCYVLRHGDLLELYATFGLAPGAVHKTRLRMGEGLVGHVASSAQALRVRDVWSDPRFVYRPETGEDNISSFIGVPLVRGGHVIGVLAVQSQEPRSFTEIEQEVLETVAMVLAEILAQEAEIARAETSPLVGNAVLPMRQEGTALIRGIGLGTAVYHQPEVTVTTLVAENPEHEIERLKMALAEMQANLQTLFDAHANLPDEYRDIMETFQMFAEDAGWVSRIQEHIHAGLTAEAAVRKVDNDMRLRFSRVHDPYIRERLHDLKDLGNRLLRHLTGQSSTAAGQNLPDHVVLVCRTLGPAELLDYDTKRLRAVILEEGTVGMHAVIIARALDIPVIAQVPHLFEKIAPGDQVIVDADHSQIFVRPNDDVREAILDGLRQRRERLETYRQLRALPATTKDGTTVSLMVNAGLMMDMDCVRETGADGIGLFRTELAFMSASSLPDVEMQRGIYERALDHADGKPVVFRTLDVGGDKLLPYWDDLAEENPAMGWRSTRITLTRPAILRQQLRAMIRAARGRELNVLFPMIATIPEFRAARRILDLELEREASRGGRLPESLRVGSMVEVPSLLWQLPELLSENIDFLSVGSNDLLQFLFAADRCNPKVAERYDSLSAPFLRVLRDLVLACDRAGKQLSICGEMASRPLDAIALVALGFRSLSVTASSLGPVKEVLRAIDLDRARPFIQSLVDQPGPSHRTRIQAFAHDNRWISD</sequence>
<evidence type="ECO:0000256" key="12">
    <source>
        <dbReference type="ARBA" id="ARBA00022777"/>
    </source>
</evidence>
<dbReference type="Pfam" id="PF02896">
    <property type="entry name" value="PEP-utilizers_C"/>
    <property type="match status" value="1"/>
</dbReference>
<evidence type="ECO:0000256" key="8">
    <source>
        <dbReference type="ARBA" id="ARBA00022597"/>
    </source>
</evidence>
<evidence type="ECO:0000256" key="9">
    <source>
        <dbReference type="ARBA" id="ARBA00022679"/>
    </source>
</evidence>
<dbReference type="Gene3D" id="1.10.274.10">
    <property type="entry name" value="PtsI, HPr-binding domain"/>
    <property type="match status" value="1"/>
</dbReference>
<evidence type="ECO:0000256" key="3">
    <source>
        <dbReference type="ARBA" id="ARBA00004496"/>
    </source>
</evidence>
<comment type="cofactor">
    <cofactor evidence="2">
        <name>Mg(2+)</name>
        <dbReference type="ChEBI" id="CHEBI:18420"/>
    </cofactor>
</comment>
<dbReference type="SUPFAM" id="SSF55781">
    <property type="entry name" value="GAF domain-like"/>
    <property type="match status" value="1"/>
</dbReference>
<evidence type="ECO:0000256" key="10">
    <source>
        <dbReference type="ARBA" id="ARBA00022683"/>
    </source>
</evidence>
<dbReference type="GO" id="GO:0046872">
    <property type="term" value="F:metal ion binding"/>
    <property type="evidence" value="ECO:0007669"/>
    <property type="project" value="UniProtKB-KW"/>
</dbReference>
<feature type="coiled-coil region" evidence="14">
    <location>
        <begin position="212"/>
        <end position="239"/>
    </location>
</feature>
<dbReference type="SMART" id="SM00065">
    <property type="entry name" value="GAF"/>
    <property type="match status" value="1"/>
</dbReference>
<dbReference type="SUPFAM" id="SSF52009">
    <property type="entry name" value="Phosphohistidine domain"/>
    <property type="match status" value="1"/>
</dbReference>
<reference evidence="16" key="1">
    <citation type="submission" date="2020-10" db="EMBL/GenBank/DDBJ databases">
        <title>Genome sequence of the unusual species of purple photosynthetic bacteria, Phaeovibrio sulfidiphilus DSM 23193, type strain.</title>
        <authorList>
            <person name="Kyndt J.A."/>
            <person name="Meyer T.E."/>
        </authorList>
    </citation>
    <scope>NUCLEOTIDE SEQUENCE</scope>
    <source>
        <strain evidence="16">DSM 23193</strain>
    </source>
</reference>
<evidence type="ECO:0000256" key="14">
    <source>
        <dbReference type="SAM" id="Coils"/>
    </source>
</evidence>
<dbReference type="GO" id="GO:0009401">
    <property type="term" value="P:phosphoenolpyruvate-dependent sugar phosphotransferase system"/>
    <property type="evidence" value="ECO:0007669"/>
    <property type="project" value="UniProtKB-KW"/>
</dbReference>
<protein>
    <recommendedName>
        <fullName evidence="5">phosphoenolpyruvate--protein phosphotransferase</fullName>
        <ecNumber evidence="5">2.7.3.9</ecNumber>
    </recommendedName>
</protein>
<evidence type="ECO:0000313" key="17">
    <source>
        <dbReference type="Proteomes" id="UP000631034"/>
    </source>
</evidence>
<evidence type="ECO:0000256" key="5">
    <source>
        <dbReference type="ARBA" id="ARBA00012232"/>
    </source>
</evidence>
<keyword evidence="8" id="KW-0762">Sugar transport</keyword>